<keyword evidence="2" id="KW-0479">Metal-binding</keyword>
<dbReference type="InterPro" id="IPR007175">
    <property type="entry name" value="Rpr2/Snm1/Rpp21"/>
</dbReference>
<reference evidence="7" key="1">
    <citation type="journal article" date="2015" name="PLoS Genet.">
        <title>The dynamic genome and transcriptome of the human fungal pathogen Blastomyces and close relative Emmonsia.</title>
        <authorList>
            <person name="Munoz J.F."/>
            <person name="Gauthier G.M."/>
            <person name="Desjardins C.A."/>
            <person name="Gallo J.E."/>
            <person name="Holder J."/>
            <person name="Sullivan T.D."/>
            <person name="Marty A.J."/>
            <person name="Carmen J.C."/>
            <person name="Chen Z."/>
            <person name="Ding L."/>
            <person name="Gujja S."/>
            <person name="Magrini V."/>
            <person name="Misas E."/>
            <person name="Mitreva M."/>
            <person name="Priest M."/>
            <person name="Saif S."/>
            <person name="Whiston E.A."/>
            <person name="Young S."/>
            <person name="Zeng Q."/>
            <person name="Goldman W.E."/>
            <person name="Mardis E.R."/>
            <person name="Taylor J.W."/>
            <person name="McEwen J.G."/>
            <person name="Clay O.K."/>
            <person name="Klein B.S."/>
            <person name="Cuomo C.A."/>
        </authorList>
    </citation>
    <scope>NUCLEOTIDE SEQUENCE [LARGE SCALE GENOMIC DNA]</scope>
    <source>
        <strain evidence="7">SLH14081</strain>
    </source>
</reference>
<evidence type="ECO:0000256" key="1">
    <source>
        <dbReference type="ARBA" id="ARBA00022694"/>
    </source>
</evidence>
<dbReference type="GO" id="GO:0046872">
    <property type="term" value="F:metal ion binding"/>
    <property type="evidence" value="ECO:0007669"/>
    <property type="project" value="UniProtKB-KW"/>
</dbReference>
<dbReference type="Pfam" id="PF04032">
    <property type="entry name" value="Rpr2"/>
    <property type="match status" value="1"/>
</dbReference>
<organism evidence="6 7">
    <name type="scientific">Blastomyces gilchristii (strain SLH14081)</name>
    <name type="common">Blastomyces dermatitidis</name>
    <dbReference type="NCBI Taxonomy" id="559298"/>
    <lineage>
        <taxon>Eukaryota</taxon>
        <taxon>Fungi</taxon>
        <taxon>Dikarya</taxon>
        <taxon>Ascomycota</taxon>
        <taxon>Pezizomycotina</taxon>
        <taxon>Eurotiomycetes</taxon>
        <taxon>Eurotiomycetidae</taxon>
        <taxon>Onygenales</taxon>
        <taxon>Ajellomycetaceae</taxon>
        <taxon>Blastomyces</taxon>
    </lineage>
</organism>
<protein>
    <submittedName>
        <fullName evidence="6">RNAse P Rpr2/Rpp21 subunit domain-containing protein</fullName>
    </submittedName>
</protein>
<feature type="compositionally biased region" description="Polar residues" evidence="5">
    <location>
        <begin position="60"/>
        <end position="94"/>
    </location>
</feature>
<name>A0A179V432_BLAGS</name>
<sequence>MLKTYPGTKDTNMAKAKTQRGGGAGQNHIRVRVAFLYRASTYLQSASVSNLSAKCITNRTIQGSNHGSPTQEQAQGSETVPNDKTSTTDATGESKQPHPQPTQHVPVSKLSRQLASQLRGVSLKSQLRLSRDIKRSICKCCDSLLIPNSTCVETVENASRGGSEKKPWADVRVVRCNSCGYTKRYPQTEKRSLKLAERKRLKEVGDDGRTVTSQPTTAQLPAVHVAR</sequence>
<dbReference type="GO" id="GO:0008033">
    <property type="term" value="P:tRNA processing"/>
    <property type="evidence" value="ECO:0007669"/>
    <property type="project" value="UniProtKB-KW"/>
</dbReference>
<dbReference type="EMBL" id="GG657472">
    <property type="protein sequence ID" value="OAT13352.1"/>
    <property type="molecule type" value="Genomic_DNA"/>
</dbReference>
<dbReference type="PANTHER" id="PTHR14742:SF0">
    <property type="entry name" value="RIBONUCLEASE P PROTEIN SUBUNIT P21"/>
    <property type="match status" value="1"/>
</dbReference>
<feature type="region of interest" description="Disordered" evidence="5">
    <location>
        <begin position="1"/>
        <end position="25"/>
    </location>
</feature>
<keyword evidence="3" id="KW-0862">Zinc</keyword>
<gene>
    <name evidence="6" type="ORF">BDBG_08574</name>
</gene>
<feature type="region of interest" description="Disordered" evidence="5">
    <location>
        <begin position="204"/>
        <end position="227"/>
    </location>
</feature>
<dbReference type="Proteomes" id="UP000002038">
    <property type="component" value="Unassembled WGS sequence"/>
</dbReference>
<dbReference type="VEuPathDB" id="FungiDB:BDBG_08574"/>
<evidence type="ECO:0000256" key="5">
    <source>
        <dbReference type="SAM" id="MobiDB-lite"/>
    </source>
</evidence>
<evidence type="ECO:0000256" key="4">
    <source>
        <dbReference type="ARBA" id="ARBA00038402"/>
    </source>
</evidence>
<dbReference type="AlphaFoldDB" id="A0A179V432"/>
<accession>A0A179V432</accession>
<dbReference type="OrthoDB" id="128536at2759"/>
<dbReference type="RefSeq" id="XP_002620994.2">
    <property type="nucleotide sequence ID" value="XM_002620948.2"/>
</dbReference>
<feature type="region of interest" description="Disordered" evidence="5">
    <location>
        <begin position="60"/>
        <end position="108"/>
    </location>
</feature>
<dbReference type="Gene3D" id="6.20.50.20">
    <property type="match status" value="1"/>
</dbReference>
<keyword evidence="1" id="KW-0819">tRNA processing</keyword>
<evidence type="ECO:0000256" key="2">
    <source>
        <dbReference type="ARBA" id="ARBA00022723"/>
    </source>
</evidence>
<dbReference type="STRING" id="559298.A0A179V432"/>
<dbReference type="PANTHER" id="PTHR14742">
    <property type="entry name" value="RIBONUCLEASE P SUBUNIT P21"/>
    <property type="match status" value="1"/>
</dbReference>
<dbReference type="KEGG" id="bgh:BDBG_08574"/>
<proteinExistence type="inferred from homology"/>
<dbReference type="GeneID" id="8508557"/>
<comment type="similarity">
    <text evidence="4">Belongs to the eukaryotic/archaeal RNase P protein component 4 family.</text>
</comment>
<dbReference type="GO" id="GO:0005655">
    <property type="term" value="C:nucleolar ribonuclease P complex"/>
    <property type="evidence" value="ECO:0007669"/>
    <property type="project" value="TreeGrafter"/>
</dbReference>
<evidence type="ECO:0000313" key="7">
    <source>
        <dbReference type="Proteomes" id="UP000002038"/>
    </source>
</evidence>
<keyword evidence="7" id="KW-1185">Reference proteome</keyword>
<evidence type="ECO:0000256" key="3">
    <source>
        <dbReference type="ARBA" id="ARBA00022833"/>
    </source>
</evidence>
<feature type="compositionally biased region" description="Polar residues" evidence="5">
    <location>
        <begin position="210"/>
        <end position="219"/>
    </location>
</feature>
<evidence type="ECO:0000313" key="6">
    <source>
        <dbReference type="EMBL" id="OAT13352.1"/>
    </source>
</evidence>